<evidence type="ECO:0000313" key="2">
    <source>
        <dbReference type="EMBL" id="MPC16338.1"/>
    </source>
</evidence>
<gene>
    <name evidence="2" type="ORF">E2C01_009161</name>
</gene>
<keyword evidence="3" id="KW-1185">Reference proteome</keyword>
<feature type="compositionally biased region" description="Polar residues" evidence="1">
    <location>
        <begin position="22"/>
        <end position="38"/>
    </location>
</feature>
<feature type="region of interest" description="Disordered" evidence="1">
    <location>
        <begin position="64"/>
        <end position="83"/>
    </location>
</feature>
<dbReference type="Proteomes" id="UP000324222">
    <property type="component" value="Unassembled WGS sequence"/>
</dbReference>
<proteinExistence type="predicted"/>
<accession>A0A5B7D456</accession>
<comment type="caution">
    <text evidence="2">The sequence shown here is derived from an EMBL/GenBank/DDBJ whole genome shotgun (WGS) entry which is preliminary data.</text>
</comment>
<feature type="compositionally biased region" description="Basic and acidic residues" evidence="1">
    <location>
        <begin position="1"/>
        <end position="21"/>
    </location>
</feature>
<feature type="region of interest" description="Disordered" evidence="1">
    <location>
        <begin position="1"/>
        <end position="57"/>
    </location>
</feature>
<dbReference type="AlphaFoldDB" id="A0A5B7D456"/>
<evidence type="ECO:0000256" key="1">
    <source>
        <dbReference type="SAM" id="MobiDB-lite"/>
    </source>
</evidence>
<reference evidence="2 3" key="1">
    <citation type="submission" date="2019-05" db="EMBL/GenBank/DDBJ databases">
        <title>Another draft genome of Portunus trituberculatus and its Hox gene families provides insights of decapod evolution.</title>
        <authorList>
            <person name="Jeong J.-H."/>
            <person name="Song I."/>
            <person name="Kim S."/>
            <person name="Choi T."/>
            <person name="Kim D."/>
            <person name="Ryu S."/>
            <person name="Kim W."/>
        </authorList>
    </citation>
    <scope>NUCLEOTIDE SEQUENCE [LARGE SCALE GENOMIC DNA]</scope>
    <source>
        <tissue evidence="2">Muscle</tissue>
    </source>
</reference>
<organism evidence="2 3">
    <name type="scientific">Portunus trituberculatus</name>
    <name type="common">Swimming crab</name>
    <name type="synonym">Neptunus trituberculatus</name>
    <dbReference type="NCBI Taxonomy" id="210409"/>
    <lineage>
        <taxon>Eukaryota</taxon>
        <taxon>Metazoa</taxon>
        <taxon>Ecdysozoa</taxon>
        <taxon>Arthropoda</taxon>
        <taxon>Crustacea</taxon>
        <taxon>Multicrustacea</taxon>
        <taxon>Malacostraca</taxon>
        <taxon>Eumalacostraca</taxon>
        <taxon>Eucarida</taxon>
        <taxon>Decapoda</taxon>
        <taxon>Pleocyemata</taxon>
        <taxon>Brachyura</taxon>
        <taxon>Eubrachyura</taxon>
        <taxon>Portunoidea</taxon>
        <taxon>Portunidae</taxon>
        <taxon>Portuninae</taxon>
        <taxon>Portunus</taxon>
    </lineage>
</organism>
<evidence type="ECO:0000313" key="3">
    <source>
        <dbReference type="Proteomes" id="UP000324222"/>
    </source>
</evidence>
<protein>
    <submittedName>
        <fullName evidence="2">Uncharacterized protein</fullName>
    </submittedName>
</protein>
<dbReference type="EMBL" id="VSRR010000498">
    <property type="protein sequence ID" value="MPC16338.1"/>
    <property type="molecule type" value="Genomic_DNA"/>
</dbReference>
<sequence length="83" mass="9385">MKQEYEEIKQRKDTNETRLNKTDTLTASPLHTVSSSQAPEEGIQKTHNFHSKTPSQTQLPVLNEDISRATPGHLTTAGGRVWW</sequence>
<name>A0A5B7D456_PORTR</name>